<comment type="caution">
    <text evidence="1">The sequence shown here is derived from an EMBL/GenBank/DDBJ whole genome shotgun (WGS) entry which is preliminary data.</text>
</comment>
<dbReference type="AlphaFoldDB" id="A0A438D8L1"/>
<dbReference type="EMBL" id="QGNW01001740">
    <property type="protein sequence ID" value="RVW31791.1"/>
    <property type="molecule type" value="Genomic_DNA"/>
</dbReference>
<evidence type="ECO:0000313" key="2">
    <source>
        <dbReference type="Proteomes" id="UP000288805"/>
    </source>
</evidence>
<accession>A0A438D8L1</accession>
<gene>
    <name evidence="1" type="ORF">CK203_099463</name>
</gene>
<reference evidence="1 2" key="1">
    <citation type="journal article" date="2018" name="PLoS Genet.">
        <title>Population sequencing reveals clonal diversity and ancestral inbreeding in the grapevine cultivar Chardonnay.</title>
        <authorList>
            <person name="Roach M.J."/>
            <person name="Johnson D.L."/>
            <person name="Bohlmann J."/>
            <person name="van Vuuren H.J."/>
            <person name="Jones S.J."/>
            <person name="Pretorius I.S."/>
            <person name="Schmidt S.A."/>
            <person name="Borneman A.R."/>
        </authorList>
    </citation>
    <scope>NUCLEOTIDE SEQUENCE [LARGE SCALE GENOMIC DNA]</scope>
    <source>
        <strain evidence="2">cv. Chardonnay</strain>
        <tissue evidence="1">Leaf</tissue>
    </source>
</reference>
<protein>
    <submittedName>
        <fullName evidence="1">Uncharacterized protein</fullName>
    </submittedName>
</protein>
<dbReference type="OrthoDB" id="3180714at2759"/>
<sequence>MMERAKWEIIHIPEKPPVSPTHQPTVDVLASVIDPKLANTLVRWFLLFYCS</sequence>
<proteinExistence type="predicted"/>
<organism evidence="1 2">
    <name type="scientific">Vitis vinifera</name>
    <name type="common">Grape</name>
    <dbReference type="NCBI Taxonomy" id="29760"/>
    <lineage>
        <taxon>Eukaryota</taxon>
        <taxon>Viridiplantae</taxon>
        <taxon>Streptophyta</taxon>
        <taxon>Embryophyta</taxon>
        <taxon>Tracheophyta</taxon>
        <taxon>Spermatophyta</taxon>
        <taxon>Magnoliopsida</taxon>
        <taxon>eudicotyledons</taxon>
        <taxon>Gunneridae</taxon>
        <taxon>Pentapetalae</taxon>
        <taxon>rosids</taxon>
        <taxon>Vitales</taxon>
        <taxon>Vitaceae</taxon>
        <taxon>Viteae</taxon>
        <taxon>Vitis</taxon>
    </lineage>
</organism>
<evidence type="ECO:0000313" key="1">
    <source>
        <dbReference type="EMBL" id="RVW31791.1"/>
    </source>
</evidence>
<name>A0A438D8L1_VITVI</name>
<dbReference type="Proteomes" id="UP000288805">
    <property type="component" value="Unassembled WGS sequence"/>
</dbReference>